<dbReference type="PANTHER" id="PTHR47941">
    <property type="entry name" value="PENTATRICOPEPTIDE REPEAT-CONTAINING PROTEIN 3, MITOCHONDRIAL"/>
    <property type="match status" value="1"/>
</dbReference>
<organism evidence="4 5">
    <name type="scientific">Magnaporthiopsis poae (strain ATCC 64411 / 73-15)</name>
    <name type="common">Kentucky bluegrass fungus</name>
    <name type="synonym">Magnaporthe poae</name>
    <dbReference type="NCBI Taxonomy" id="644358"/>
    <lineage>
        <taxon>Eukaryota</taxon>
        <taxon>Fungi</taxon>
        <taxon>Dikarya</taxon>
        <taxon>Ascomycota</taxon>
        <taxon>Pezizomycotina</taxon>
        <taxon>Sordariomycetes</taxon>
        <taxon>Sordariomycetidae</taxon>
        <taxon>Magnaporthales</taxon>
        <taxon>Magnaporthaceae</taxon>
        <taxon>Magnaporthiopsis</taxon>
    </lineage>
</organism>
<dbReference type="STRING" id="644358.A0A0C4EGX6"/>
<accession>A0A0C4EGX6</accession>
<keyword evidence="1" id="KW-0677">Repeat</keyword>
<gene>
    <name evidence="3" type="ORF">MAPG_12154</name>
</gene>
<dbReference type="Pfam" id="PF13812">
    <property type="entry name" value="PPR_3"/>
    <property type="match status" value="1"/>
</dbReference>
<dbReference type="PROSITE" id="PS51375">
    <property type="entry name" value="PPR"/>
    <property type="match status" value="1"/>
</dbReference>
<dbReference type="VEuPathDB" id="FungiDB:MAPG_12154"/>
<dbReference type="EMBL" id="GL877160">
    <property type="protein sequence ID" value="KLU93217.1"/>
    <property type="molecule type" value="Genomic_DNA"/>
</dbReference>
<proteinExistence type="predicted"/>
<reference evidence="3" key="3">
    <citation type="submission" date="2011-03" db="EMBL/GenBank/DDBJ databases">
        <title>Annotation of Magnaporthe poae ATCC 64411.</title>
        <authorList>
            <person name="Ma L.-J."/>
            <person name="Dead R."/>
            <person name="Young S.K."/>
            <person name="Zeng Q."/>
            <person name="Gargeya S."/>
            <person name="Fitzgerald M."/>
            <person name="Haas B."/>
            <person name="Abouelleil A."/>
            <person name="Alvarado L."/>
            <person name="Arachchi H.M."/>
            <person name="Berlin A."/>
            <person name="Brown A."/>
            <person name="Chapman S.B."/>
            <person name="Chen Z."/>
            <person name="Dunbar C."/>
            <person name="Freedman E."/>
            <person name="Gearin G."/>
            <person name="Gellesch M."/>
            <person name="Goldberg J."/>
            <person name="Griggs A."/>
            <person name="Gujja S."/>
            <person name="Heiman D."/>
            <person name="Howarth C."/>
            <person name="Larson L."/>
            <person name="Lui A."/>
            <person name="MacDonald P.J.P."/>
            <person name="Mehta T."/>
            <person name="Montmayeur A."/>
            <person name="Murphy C."/>
            <person name="Neiman D."/>
            <person name="Pearson M."/>
            <person name="Priest M."/>
            <person name="Roberts A."/>
            <person name="Saif S."/>
            <person name="Shea T."/>
            <person name="Shenoy N."/>
            <person name="Sisk P."/>
            <person name="Stolte C."/>
            <person name="Sykes S."/>
            <person name="Yandava C."/>
            <person name="Wortman J."/>
            <person name="Nusbaum C."/>
            <person name="Birren B."/>
        </authorList>
    </citation>
    <scope>NUCLEOTIDE SEQUENCE</scope>
    <source>
        <strain evidence="3">ATCC 64411</strain>
    </source>
</reference>
<dbReference type="AlphaFoldDB" id="A0A0C4EGX6"/>
<evidence type="ECO:0000256" key="2">
    <source>
        <dbReference type="PROSITE-ProRule" id="PRU00708"/>
    </source>
</evidence>
<dbReference type="eggNOG" id="KOG4197">
    <property type="taxonomic scope" value="Eukaryota"/>
</dbReference>
<feature type="repeat" description="PPR" evidence="2">
    <location>
        <begin position="446"/>
        <end position="479"/>
    </location>
</feature>
<dbReference type="EnsemblFungi" id="MAPG_12154T0">
    <property type="protein sequence ID" value="MAPG_12154T0"/>
    <property type="gene ID" value="MAPG_12154"/>
</dbReference>
<evidence type="ECO:0008006" key="6">
    <source>
        <dbReference type="Google" id="ProtNLM"/>
    </source>
</evidence>
<reference evidence="4" key="5">
    <citation type="submission" date="2015-06" db="UniProtKB">
        <authorList>
            <consortium name="EnsemblFungi"/>
        </authorList>
    </citation>
    <scope>IDENTIFICATION</scope>
    <source>
        <strain evidence="4">ATCC 64411</strain>
    </source>
</reference>
<dbReference type="EMBL" id="ADBL01003096">
    <property type="status" value="NOT_ANNOTATED_CDS"/>
    <property type="molecule type" value="Genomic_DNA"/>
</dbReference>
<keyword evidence="5" id="KW-1185">Reference proteome</keyword>
<reference evidence="3" key="2">
    <citation type="submission" date="2010-05" db="EMBL/GenBank/DDBJ databases">
        <title>The Genome Sequence of Magnaporthe poae strain ATCC 64411.</title>
        <authorList>
            <consortium name="The Broad Institute Genome Sequencing Platform"/>
            <consortium name="Broad Institute Genome Sequencing Center for Infectious Disease"/>
            <person name="Ma L.-J."/>
            <person name="Dead R."/>
            <person name="Young S."/>
            <person name="Zeng Q."/>
            <person name="Koehrsen M."/>
            <person name="Alvarado L."/>
            <person name="Berlin A."/>
            <person name="Chapman S.B."/>
            <person name="Chen Z."/>
            <person name="Freedman E."/>
            <person name="Gellesch M."/>
            <person name="Goldberg J."/>
            <person name="Griggs A."/>
            <person name="Gujja S."/>
            <person name="Heilman E.R."/>
            <person name="Heiman D."/>
            <person name="Hepburn T."/>
            <person name="Howarth C."/>
            <person name="Jen D."/>
            <person name="Larson L."/>
            <person name="Mehta T."/>
            <person name="Neiman D."/>
            <person name="Pearson M."/>
            <person name="Roberts A."/>
            <person name="Saif S."/>
            <person name="Shea T."/>
            <person name="Shenoy N."/>
            <person name="Sisk P."/>
            <person name="Stolte C."/>
            <person name="Sykes S."/>
            <person name="Walk T."/>
            <person name="White J."/>
            <person name="Yandava C."/>
            <person name="Haas B."/>
            <person name="Nusbaum C."/>
            <person name="Birren B."/>
        </authorList>
    </citation>
    <scope>NUCLEOTIDE SEQUENCE</scope>
    <source>
        <strain evidence="3">ATCC 64411</strain>
    </source>
</reference>
<sequence length="696" mass="77609">MVSMAIAQDPSARDLPSLTEYTQVSLKLKMMNLKDWVATVRGVLEFVCSVDPSPDLYDSLESYELVLGRRTLALESLVDSWKLLTIPRELLATLPPLGGIENVHFAVPTLPSKARKKHDARRHLHLALSEFFPQQSPDAIAPVIPLLIATFIVINDTAICPFRLRAAAAPLLAPMASQLARATARLEPDEAMLGNLTEVPVELADYLTRRWPEVLDQITGTSRSTFGPSGDTHFNRMDLTGADRKPVSVINHDLQAALHNKNVAAIEAIWYDFWGEQPQPDKATCAFLKANIPVFHQFIMMYTARGFPQRSVQVWNAMTSIGIKPDVRTFTAMMDGFKRAKNLRGVQNTWDALVATGLQLDVSAWTARVDGLTSCGKPGDGLRALEEMAVRWEAAEAGRKSNAAHMAVKPSIEPVNAALVGLLRLNGIDAARKLLAWAQRRGIAPDMTTYNTLLRTLVREGTEGAEAVISMMRQQGLQPDDVTVTIILDALVPTIFNKEPEEKIALVQRIISIIVETSTTKNQRAYARLLFLLLRNKDSDETRAVNHVMRHIYDSGQKPTAHIFTIMAQQYLSRDPPAVDLVQSMIETHRLFDDPAIDFIFWERVMDGYLSVEDVDGALGVMSHMRTSTCFTLAFLERLLKALVMQRRMAEADALVKRVKDERLALGEDSDPEGRFWNHNFFIFATECGLHGTGHR</sequence>
<evidence type="ECO:0000256" key="1">
    <source>
        <dbReference type="ARBA" id="ARBA00022737"/>
    </source>
</evidence>
<evidence type="ECO:0000313" key="4">
    <source>
        <dbReference type="EnsemblFungi" id="MAPG_12154T0"/>
    </source>
</evidence>
<evidence type="ECO:0000313" key="5">
    <source>
        <dbReference type="Proteomes" id="UP000011715"/>
    </source>
</evidence>
<protein>
    <recommendedName>
        <fullName evidence="6">Pentatricopeptide repeat protein</fullName>
    </recommendedName>
</protein>
<name>A0A0C4EGX6_MAGP6</name>
<dbReference type="InterPro" id="IPR011990">
    <property type="entry name" value="TPR-like_helical_dom_sf"/>
</dbReference>
<evidence type="ECO:0000313" key="3">
    <source>
        <dbReference type="EMBL" id="KLU93217.1"/>
    </source>
</evidence>
<dbReference type="Gene3D" id="1.25.40.10">
    <property type="entry name" value="Tetratricopeptide repeat domain"/>
    <property type="match status" value="3"/>
</dbReference>
<dbReference type="OrthoDB" id="185373at2759"/>
<dbReference type="Proteomes" id="UP000011715">
    <property type="component" value="Unassembled WGS sequence"/>
</dbReference>
<dbReference type="InterPro" id="IPR002885">
    <property type="entry name" value="PPR_rpt"/>
</dbReference>
<reference evidence="4" key="4">
    <citation type="journal article" date="2015" name="G3 (Bethesda)">
        <title>Genome sequences of three phytopathogenic species of the Magnaporthaceae family of fungi.</title>
        <authorList>
            <person name="Okagaki L.H."/>
            <person name="Nunes C.C."/>
            <person name="Sailsbery J."/>
            <person name="Clay B."/>
            <person name="Brown D."/>
            <person name="John T."/>
            <person name="Oh Y."/>
            <person name="Young N."/>
            <person name="Fitzgerald M."/>
            <person name="Haas B.J."/>
            <person name="Zeng Q."/>
            <person name="Young S."/>
            <person name="Adiconis X."/>
            <person name="Fan L."/>
            <person name="Levin J.Z."/>
            <person name="Mitchell T.K."/>
            <person name="Okubara P.A."/>
            <person name="Farman M.L."/>
            <person name="Kohn L.M."/>
            <person name="Birren B."/>
            <person name="Ma L.-J."/>
            <person name="Dean R.A."/>
        </authorList>
    </citation>
    <scope>NUCLEOTIDE SEQUENCE</scope>
    <source>
        <strain evidence="4">ATCC 64411 / 73-15</strain>
    </source>
</reference>
<dbReference type="OMA" id="TGMMHGW"/>
<reference evidence="5" key="1">
    <citation type="submission" date="2010-05" db="EMBL/GenBank/DDBJ databases">
        <title>The genome sequence of Magnaporthe poae strain ATCC 64411.</title>
        <authorList>
            <person name="Ma L.-J."/>
            <person name="Dead R."/>
            <person name="Young S."/>
            <person name="Zeng Q."/>
            <person name="Koehrsen M."/>
            <person name="Alvarado L."/>
            <person name="Berlin A."/>
            <person name="Chapman S.B."/>
            <person name="Chen Z."/>
            <person name="Freedman E."/>
            <person name="Gellesch M."/>
            <person name="Goldberg J."/>
            <person name="Griggs A."/>
            <person name="Gujja S."/>
            <person name="Heilman E.R."/>
            <person name="Heiman D."/>
            <person name="Hepburn T."/>
            <person name="Howarth C."/>
            <person name="Jen D."/>
            <person name="Larson L."/>
            <person name="Mehta T."/>
            <person name="Neiman D."/>
            <person name="Pearson M."/>
            <person name="Roberts A."/>
            <person name="Saif S."/>
            <person name="Shea T."/>
            <person name="Shenoy N."/>
            <person name="Sisk P."/>
            <person name="Stolte C."/>
            <person name="Sykes S."/>
            <person name="Walk T."/>
            <person name="White J."/>
            <person name="Yandava C."/>
            <person name="Haas B."/>
            <person name="Nusbaum C."/>
            <person name="Birren B."/>
        </authorList>
    </citation>
    <scope>NUCLEOTIDE SEQUENCE [LARGE SCALE GENOMIC DNA]</scope>
    <source>
        <strain evidence="5">ATCC 64411 / 73-15</strain>
    </source>
</reference>